<reference evidence="3 4" key="1">
    <citation type="submission" date="2019-06" db="EMBL/GenBank/DDBJ databases">
        <title>Whole genome shotgun sequence of Acetobacter peroxydans NBRC 13755.</title>
        <authorList>
            <person name="Hosoyama A."/>
            <person name="Uohara A."/>
            <person name="Ohji S."/>
            <person name="Ichikawa N."/>
        </authorList>
    </citation>
    <scope>NUCLEOTIDE SEQUENCE [LARGE SCALE GENOMIC DNA]</scope>
    <source>
        <strain evidence="3 4">NBRC 13755</strain>
    </source>
</reference>
<evidence type="ECO:0000313" key="4">
    <source>
        <dbReference type="Proteomes" id="UP000317730"/>
    </source>
</evidence>
<proteinExistence type="predicted"/>
<feature type="compositionally biased region" description="Acidic residues" evidence="1">
    <location>
        <begin position="290"/>
        <end position="304"/>
    </location>
</feature>
<keyword evidence="4" id="KW-1185">Reference proteome</keyword>
<comment type="caution">
    <text evidence="3">The sequence shown here is derived from an EMBL/GenBank/DDBJ whole genome shotgun (WGS) entry which is preliminary data.</text>
</comment>
<dbReference type="EMBL" id="BJMV01000016">
    <property type="protein sequence ID" value="GEB86522.1"/>
    <property type="molecule type" value="Genomic_DNA"/>
</dbReference>
<dbReference type="Proteomes" id="UP000317730">
    <property type="component" value="Unassembled WGS sequence"/>
</dbReference>
<dbReference type="Pfam" id="PF12183">
    <property type="entry name" value="NotI"/>
    <property type="match status" value="1"/>
</dbReference>
<feature type="region of interest" description="Disordered" evidence="1">
    <location>
        <begin position="285"/>
        <end position="304"/>
    </location>
</feature>
<evidence type="ECO:0000313" key="3">
    <source>
        <dbReference type="EMBL" id="GEB86522.1"/>
    </source>
</evidence>
<organism evidence="3 4">
    <name type="scientific">Acetobacter peroxydans</name>
    <dbReference type="NCBI Taxonomy" id="104098"/>
    <lineage>
        <taxon>Bacteria</taxon>
        <taxon>Pseudomonadati</taxon>
        <taxon>Pseudomonadota</taxon>
        <taxon>Alphaproteobacteria</taxon>
        <taxon>Acetobacterales</taxon>
        <taxon>Acetobacteraceae</taxon>
        <taxon>Acetobacter</taxon>
    </lineage>
</organism>
<dbReference type="RefSeq" id="WP_170212581.1">
    <property type="nucleotide sequence ID" value="NZ_BAPL01000026.1"/>
</dbReference>
<protein>
    <recommendedName>
        <fullName evidence="2">Restriction endonuclease type II NotI domain-containing protein</fullName>
    </recommendedName>
</protein>
<name>A0A4Y3TXG5_9PROT</name>
<evidence type="ECO:0000259" key="2">
    <source>
        <dbReference type="Pfam" id="PF12183"/>
    </source>
</evidence>
<accession>A0A4Y3TXG5</accession>
<gene>
    <name evidence="3" type="ORF">APE01nite_23190</name>
</gene>
<feature type="domain" description="Restriction endonuclease type II NotI" evidence="2">
    <location>
        <begin position="50"/>
        <end position="231"/>
    </location>
</feature>
<dbReference type="InterPro" id="IPR022009">
    <property type="entry name" value="Resctriction_endonuc_II_NotI"/>
</dbReference>
<sequence length="304" mass="34010">MPCNPETIVGEVLGRRAVKGRDPAALAFECPFIKARCPKRSTQLPNEPYPVCTLWRRADGEADPAKDLIFVCPKRFYAVDFLTEVVGHCWSGEKPENPQVAAEVKMAGFGNVDLVIADVKGDGEIGQFLSVELQAIDITGSVFPAYQALRAGMDLDKRPTYGLNWDNVYKRYITQLIRKGYFHHHWKSKIVAVIPEQVYQYITGRADFIRSSDVTNPQVNIIFMTYRLEADPARAGEYRPVLVTVEGTSHSSLQNAILYKDAPQRDSFTAQIKRALVRSADLSDLIEASENSEDPEDHETDSGI</sequence>
<dbReference type="AlphaFoldDB" id="A0A4Y3TXG5"/>
<evidence type="ECO:0000256" key="1">
    <source>
        <dbReference type="SAM" id="MobiDB-lite"/>
    </source>
</evidence>